<feature type="region of interest" description="Disordered" evidence="2">
    <location>
        <begin position="341"/>
        <end position="426"/>
    </location>
</feature>
<evidence type="ECO:0000313" key="4">
    <source>
        <dbReference type="EMBL" id="KAA8881913.1"/>
    </source>
</evidence>
<protein>
    <submittedName>
        <fullName evidence="4">PPE family protein</fullName>
    </submittedName>
</protein>
<keyword evidence="5" id="KW-1185">Reference proteome</keyword>
<feature type="region of interest" description="Disordered" evidence="2">
    <location>
        <begin position="169"/>
        <end position="272"/>
    </location>
</feature>
<dbReference type="InterPro" id="IPR038332">
    <property type="entry name" value="PPE_sf"/>
</dbReference>
<dbReference type="Proteomes" id="UP000323876">
    <property type="component" value="Unassembled WGS sequence"/>
</dbReference>
<feature type="domain" description="PPE" evidence="3">
    <location>
        <begin position="7"/>
        <end position="169"/>
    </location>
</feature>
<dbReference type="EMBL" id="VXLC01000031">
    <property type="protein sequence ID" value="KAA8881913.1"/>
    <property type="molecule type" value="Genomic_DNA"/>
</dbReference>
<evidence type="ECO:0000256" key="2">
    <source>
        <dbReference type="SAM" id="MobiDB-lite"/>
    </source>
</evidence>
<comment type="similarity">
    <text evidence="1">Belongs to the mycobacterial PPE family.</text>
</comment>
<dbReference type="GO" id="GO:0052572">
    <property type="term" value="P:response to host immune response"/>
    <property type="evidence" value="ECO:0007669"/>
    <property type="project" value="TreeGrafter"/>
</dbReference>
<evidence type="ECO:0000259" key="3">
    <source>
        <dbReference type="Pfam" id="PF00823"/>
    </source>
</evidence>
<dbReference type="OrthoDB" id="4535915at2"/>
<gene>
    <name evidence="4" type="ORF">F3087_40315</name>
</gene>
<dbReference type="Gene3D" id="1.20.1260.20">
    <property type="entry name" value="PPE superfamily"/>
    <property type="match status" value="1"/>
</dbReference>
<reference evidence="4 5" key="1">
    <citation type="submission" date="2019-09" db="EMBL/GenBank/DDBJ databases">
        <authorList>
            <person name="Wang X."/>
        </authorList>
    </citation>
    <scope>NUCLEOTIDE SEQUENCE [LARGE SCALE GENOMIC DNA]</scope>
    <source>
        <strain evidence="4 5">CICC 11023</strain>
    </source>
</reference>
<organism evidence="4 5">
    <name type="scientific">Nocardia colli</name>
    <dbReference type="NCBI Taxonomy" id="2545717"/>
    <lineage>
        <taxon>Bacteria</taxon>
        <taxon>Bacillati</taxon>
        <taxon>Actinomycetota</taxon>
        <taxon>Actinomycetes</taxon>
        <taxon>Mycobacteriales</taxon>
        <taxon>Nocardiaceae</taxon>
        <taxon>Nocardia</taxon>
    </lineage>
</organism>
<dbReference type="PANTHER" id="PTHR46766:SF1">
    <property type="entry name" value="GLUTAMINE-RICH PROTEIN 2"/>
    <property type="match status" value="1"/>
</dbReference>
<accession>A0A5N0DYY0</accession>
<dbReference type="PANTHER" id="PTHR46766">
    <property type="entry name" value="GLUTAMINE-RICH PROTEIN 2"/>
    <property type="match status" value="1"/>
</dbReference>
<dbReference type="SUPFAM" id="SSF140459">
    <property type="entry name" value="PE/PPE dimer-like"/>
    <property type="match status" value="1"/>
</dbReference>
<dbReference type="InterPro" id="IPR000030">
    <property type="entry name" value="PPE_dom"/>
</dbReference>
<comment type="caution">
    <text evidence="4">The sequence shown here is derived from an EMBL/GenBank/DDBJ whole genome shotgun (WGS) entry which is preliminary data.</text>
</comment>
<evidence type="ECO:0000256" key="1">
    <source>
        <dbReference type="ARBA" id="ARBA00010652"/>
    </source>
</evidence>
<dbReference type="Pfam" id="PF00823">
    <property type="entry name" value="PPE"/>
    <property type="match status" value="1"/>
</dbReference>
<dbReference type="AlphaFoldDB" id="A0A5N0DYY0"/>
<evidence type="ECO:0000313" key="5">
    <source>
        <dbReference type="Proteomes" id="UP000323876"/>
    </source>
</evidence>
<feature type="compositionally biased region" description="Low complexity" evidence="2">
    <location>
        <begin position="185"/>
        <end position="196"/>
    </location>
</feature>
<name>A0A5N0DYY0_9NOCA</name>
<dbReference type="RefSeq" id="WP_150407438.1">
    <property type="nucleotide sequence ID" value="NZ_VXLC01000031.1"/>
</dbReference>
<proteinExistence type="inferred from homology"/>
<sequence length="426" mass="41865">MLLPFVDFNALTPEENSLRILPTQGSGPLLAAAMAYSDVAEALTAAGGAADGSKAAMIAAWPSPSSDTAQRALGDIADWPKQQSTVATRVANVSADLAVAYMEALSAMPPYPVVAGNRVAAVGLTLTNGMGQNTAAIAANEAAYYQMWVQAQAVMYRYAGRAISALSALPPQTPTPPPIAGGAGDTATAGTISSALGGPGAGGMPSGAPSAPGAPGGGGAPIPDPGGSSADPFGSGAPGTDLPTEMSSTANPVDQLPADPMAANGTELSGTADGYGFQGTSPTSPTLAGLNGGMGSMVTLGMFRDGAGGIATAATRFRIPANWVAGPGSAFGATPSSAATGAPIGRGAAPKGASAPVERMLRRRRDDSDKPAKVFTPGTSSEVPTLAQPPAIGVIEYDGTEPDDAPDSGWIGHGVIEGDPGDPGLV</sequence>